<evidence type="ECO:0000313" key="1">
    <source>
        <dbReference type="EMBL" id="WBP83993.1"/>
    </source>
</evidence>
<dbReference type="EMBL" id="CP114370">
    <property type="protein sequence ID" value="WBP83993.1"/>
    <property type="molecule type" value="Genomic_DNA"/>
</dbReference>
<proteinExistence type="predicted"/>
<evidence type="ECO:0000313" key="2">
    <source>
        <dbReference type="Proteomes" id="UP001213039"/>
    </source>
</evidence>
<sequence>MQKKHKLLIVAISSLLFVTSVTATAVLIGKLGNKKVKATTKEDLNALVDALEYPSTNAQAKQEIKDSYKDVEKSNDLNRFKEDIMKIAEKVKSAKAKIAELSEAKRTELNAELDKTNTDEEFNALNEKIKQAAFEEKKAEVLASIAALAYPTTEAQAKEDLKVRVNVLTTIEELNAFGITVANDISKKVSDLKDRIAKLAEEKRTELNSDLDSADTDAEFKAIEDKLNPIEVANKKAELDALVDAIAYPSQNAQAKQDIKDRYKDFTDVKELEKFKDTIKSISEKVSAANEKIAKVIEEKRTELNSDLDSADTDAEFNALNDKLAFEAKRSELITVVKELSYPGYDSTKSDKSKLDFEAEVKALTEQTFDAKEKEIKSFSEKLKAKKAILDAVPYTIQNAEGRVEVGKLVDEARTEALLDRYVPDTWVAQFQMFRDSIEQNFEGATKDNLFRRFNITSAHSIFEGYEVKNLEFNIYETYRKIAKDWIKANVSDQTKQSEELGKIDELTRDASNFKSSFDELVTKFKEIKNANTTQAA</sequence>
<protein>
    <submittedName>
        <fullName evidence="1">Uncharacterized protein</fullName>
    </submittedName>
</protein>
<gene>
    <name evidence="1" type="ORF">Me_995_000626</name>
</gene>
<organism evidence="1 2">
    <name type="scientific">Mycoplasmopsis edwardii</name>
    <dbReference type="NCBI Taxonomy" id="53558"/>
    <lineage>
        <taxon>Bacteria</taxon>
        <taxon>Bacillati</taxon>
        <taxon>Mycoplasmatota</taxon>
        <taxon>Mycoplasmoidales</taxon>
        <taxon>Metamycoplasmataceae</taxon>
        <taxon>Mycoplasmopsis</taxon>
    </lineage>
</organism>
<reference evidence="1" key="1">
    <citation type="submission" date="2022-12" db="EMBL/GenBank/DDBJ databases">
        <authorList>
            <consortium name="Asia Pacific Centre for Animal Health"/>
            <person name="Klose S.M."/>
            <person name="Legione A.R."/>
            <person name="Monotti I."/>
            <person name="Bushell R."/>
            <person name="Marenda M.S."/>
            <person name="Sugiyama T."/>
            <person name="Browning G.F."/>
            <person name="Vaz P.K."/>
        </authorList>
    </citation>
    <scope>NUCLEOTIDE SEQUENCE</scope>
    <source>
        <strain evidence="1">Felid995</strain>
    </source>
</reference>
<keyword evidence="2" id="KW-1185">Reference proteome</keyword>
<accession>A0ACD4PIX5</accession>
<dbReference type="Proteomes" id="UP001213039">
    <property type="component" value="Chromosome"/>
</dbReference>
<name>A0ACD4PIX5_9BACT</name>